<keyword evidence="3" id="KW-1185">Reference proteome</keyword>
<dbReference type="SUPFAM" id="SSF56300">
    <property type="entry name" value="Metallo-dependent phosphatases"/>
    <property type="match status" value="1"/>
</dbReference>
<protein>
    <submittedName>
        <fullName evidence="2">Metallophosphatase</fullName>
    </submittedName>
</protein>
<comment type="caution">
    <text evidence="2">The sequence shown here is derived from an EMBL/GenBank/DDBJ whole genome shotgun (WGS) entry which is preliminary data.</text>
</comment>
<reference evidence="2 3" key="1">
    <citation type="submission" date="2019-08" db="EMBL/GenBank/DDBJ databases">
        <title>Genome sequence of Gillisia hiemivivida IC154 (type strain).</title>
        <authorList>
            <person name="Bowman J.P."/>
        </authorList>
    </citation>
    <scope>NUCLEOTIDE SEQUENCE [LARGE SCALE GENOMIC DNA]</scope>
    <source>
        <strain evidence="2 3">IC154</strain>
    </source>
</reference>
<dbReference type="Gene3D" id="3.60.21.10">
    <property type="match status" value="1"/>
</dbReference>
<dbReference type="EMBL" id="VORY01000001">
    <property type="protein sequence ID" value="TXD95697.1"/>
    <property type="molecule type" value="Genomic_DNA"/>
</dbReference>
<accession>A0A5C6ZXM2</accession>
<dbReference type="RefSeq" id="WP_146928501.1">
    <property type="nucleotide sequence ID" value="NZ_CBCSHZ010000002.1"/>
</dbReference>
<dbReference type="AlphaFoldDB" id="A0A5C6ZXM2"/>
<dbReference type="Proteomes" id="UP000321367">
    <property type="component" value="Unassembled WGS sequence"/>
</dbReference>
<dbReference type="InterPro" id="IPR029052">
    <property type="entry name" value="Metallo-depent_PP-like"/>
</dbReference>
<dbReference type="OrthoDB" id="333971at2"/>
<keyword evidence="1" id="KW-0732">Signal</keyword>
<evidence type="ECO:0000256" key="1">
    <source>
        <dbReference type="SAM" id="SignalP"/>
    </source>
</evidence>
<proteinExistence type="predicted"/>
<evidence type="ECO:0000313" key="2">
    <source>
        <dbReference type="EMBL" id="TXD95697.1"/>
    </source>
</evidence>
<feature type="signal peptide" evidence="1">
    <location>
        <begin position="1"/>
        <end position="33"/>
    </location>
</feature>
<feature type="chain" id="PRO_5022789100" evidence="1">
    <location>
        <begin position="34"/>
        <end position="1202"/>
    </location>
</feature>
<sequence>MHKSITIRSFQRIFNFSNLSLLIVFSVFSSSFAQVKSADQGKEIAHTFYITANTGLDETNKTSQEVLHGIVKSSQEDKDATLLIVGNITKEKGYPAKVDAQRKTESYLQNSLLNPIDKFNGKVIFTPGVNEWNKKGHKSIDDLESFLQDNSKAEFWPNDGCAIESKEINEDVALIMIDSQWYLEDWDKHPYVNNKCDIKTRDQFFAEFKDELKDNYGKTVIVAVHHPVLSSTKYGFIKKVAGFSDQTYQNPEQSKLHNILEATARAFDDVIFVSGNDQNLQFLDHHEVPQIISGAAAKTQKARAEKKGHFASDKNGYAKLILFKDGSSLVRFYETTVTDSKFLFEKEIKRKRTSLDEVSYKPKETYDKTAVSSIYTMEETDKSGLHKWAWGEHYRDIYSKQINAPVLFLDNLAGNVKPISEGGGNQSRSLRLINDNENEYTLRALRKSAIRFIQNNMKEHYVADIVDNTVAERIVMDYYTTAHPYAPFALNDLMDDVDILHVSPKIYFVPKQEALGVFNDEYGDELYMLEEHVGDENKDLEIFGSPDDILSSTDLREELLESKDASVDEEEYIKARIFDMLVGDWDRHDDQWRWAEFEKGDDKKVYRPIPRDRDQAFSKYDGPIISLLKLGFPPFRAMQSYNSDIKNVKWFNTAGYAMDKMIIQTSTWEDWEKQVKFIQSNLTDAKIEKAFANLPEDVQDESIINIQKNLKIRRDNLMSVSRDYYEYLNKFHVVTGTDEDDKFLITRKKDGVTDIRISRKDTIVFENSYKAEDTKEIWIYGLDGDDEFKIEGKGNNLIKLKVLGGEENDIYNFENSRRAKLYDYKSKENTIVKARKKWLVDSYDINNFDYLKRKTSNNSLFPAIGFTSDAGFNLGLSDTYTTYGLAKNPFTTQHTVGANYYFDTKGIELSYFGEFAHVFYNWNLGIDAYYTSPNFTLNYFGSGNETFYDASVDLDFNRVNIEQWHFAPSLIWNNARGSEFQFRVLVQSLEVSRDIDRFIGDRFQGTNDVFDSQLYGGAEVIYKFLNKRKNPAYPNLGIQLDLTAGYKTNIDGHDNELGYLKPSISVDYPIHSSGVIVLATKIGGEVIISDKYEFYHGAMLGGNESLRAFRNQRFNGKSSFYQSTDLRLGLGKVQTSFMPLRFGITGGFDYGRIWLQNEDSNKWHTNYGGSVFINGFSAFTANVGYYTSEEDNRVVFTFGFKF</sequence>
<gene>
    <name evidence="2" type="ORF">ES724_01305</name>
</gene>
<evidence type="ECO:0000313" key="3">
    <source>
        <dbReference type="Proteomes" id="UP000321367"/>
    </source>
</evidence>
<name>A0A5C6ZXM2_9FLAO</name>
<organism evidence="2 3">
    <name type="scientific">Gillisia hiemivivida</name>
    <dbReference type="NCBI Taxonomy" id="291190"/>
    <lineage>
        <taxon>Bacteria</taxon>
        <taxon>Pseudomonadati</taxon>
        <taxon>Bacteroidota</taxon>
        <taxon>Flavobacteriia</taxon>
        <taxon>Flavobacteriales</taxon>
        <taxon>Flavobacteriaceae</taxon>
        <taxon>Gillisia</taxon>
    </lineage>
</organism>